<dbReference type="RefSeq" id="WP_341428705.1">
    <property type="nucleotide sequence ID" value="NZ_JBBUTG010000026.1"/>
</dbReference>
<organism evidence="1 2">
    <name type="scientific">Ideonella lacteola</name>
    <dbReference type="NCBI Taxonomy" id="2984193"/>
    <lineage>
        <taxon>Bacteria</taxon>
        <taxon>Pseudomonadati</taxon>
        <taxon>Pseudomonadota</taxon>
        <taxon>Betaproteobacteria</taxon>
        <taxon>Burkholderiales</taxon>
        <taxon>Sphaerotilaceae</taxon>
        <taxon>Ideonella</taxon>
    </lineage>
</organism>
<dbReference type="Proteomes" id="UP001371218">
    <property type="component" value="Unassembled WGS sequence"/>
</dbReference>
<reference evidence="1 2" key="1">
    <citation type="submission" date="2024-04" db="EMBL/GenBank/DDBJ databases">
        <title>Novel species of the genus Ideonella isolated from streams.</title>
        <authorList>
            <person name="Lu H."/>
        </authorList>
    </citation>
    <scope>NUCLEOTIDE SEQUENCE [LARGE SCALE GENOMIC DNA]</scope>
    <source>
        <strain evidence="1 2">DXS29W</strain>
    </source>
</reference>
<evidence type="ECO:0000313" key="1">
    <source>
        <dbReference type="EMBL" id="MEK8034278.1"/>
    </source>
</evidence>
<evidence type="ECO:0008006" key="3">
    <source>
        <dbReference type="Google" id="ProtNLM"/>
    </source>
</evidence>
<name>A0ABU9BXX2_9BURK</name>
<accession>A0ABU9BXX2</accession>
<evidence type="ECO:0000313" key="2">
    <source>
        <dbReference type="Proteomes" id="UP001371218"/>
    </source>
</evidence>
<sequence length="174" mass="19171">MDAVVAASDADVAPREWAGLYWYRDGEEEESYVALLDGDEIRLRKVGHDWCWEYHSAFIEALAISNGTVPSAISGRSKTQSSAIDSLMKAPLLLRGACIETLKADAGGESEECVEILNAAERRAMATALRQLAPFAAPDELLFENALRQPNLKSALRKVRTHLRAVERSPQAWS</sequence>
<protein>
    <recommendedName>
        <fullName evidence="3">SH3 domain-containing protein</fullName>
    </recommendedName>
</protein>
<keyword evidence="2" id="KW-1185">Reference proteome</keyword>
<proteinExistence type="predicted"/>
<dbReference type="EMBL" id="JBBUTG010000026">
    <property type="protein sequence ID" value="MEK8034278.1"/>
    <property type="molecule type" value="Genomic_DNA"/>
</dbReference>
<comment type="caution">
    <text evidence="1">The sequence shown here is derived from an EMBL/GenBank/DDBJ whole genome shotgun (WGS) entry which is preliminary data.</text>
</comment>
<gene>
    <name evidence="1" type="ORF">AACH06_25915</name>
</gene>